<name>A0A0L0UJK4_9BASI</name>
<organism evidence="2 3">
    <name type="scientific">Puccinia striiformis f. sp. tritici PST-78</name>
    <dbReference type="NCBI Taxonomy" id="1165861"/>
    <lineage>
        <taxon>Eukaryota</taxon>
        <taxon>Fungi</taxon>
        <taxon>Dikarya</taxon>
        <taxon>Basidiomycota</taxon>
        <taxon>Pucciniomycotina</taxon>
        <taxon>Pucciniomycetes</taxon>
        <taxon>Pucciniales</taxon>
        <taxon>Pucciniaceae</taxon>
        <taxon>Puccinia</taxon>
    </lineage>
</organism>
<evidence type="ECO:0000313" key="3">
    <source>
        <dbReference type="Proteomes" id="UP000054564"/>
    </source>
</evidence>
<dbReference type="Proteomes" id="UP000054564">
    <property type="component" value="Unassembled WGS sequence"/>
</dbReference>
<gene>
    <name evidence="2" type="ORF">PSTG_19514</name>
</gene>
<evidence type="ECO:0000259" key="1">
    <source>
        <dbReference type="Pfam" id="PF03272"/>
    </source>
</evidence>
<dbReference type="EMBL" id="AJIL01006692">
    <property type="protein sequence ID" value="KNE87110.1"/>
    <property type="molecule type" value="Genomic_DNA"/>
</dbReference>
<reference evidence="3" key="1">
    <citation type="submission" date="2014-03" db="EMBL/GenBank/DDBJ databases">
        <title>The Genome Sequence of Puccinia striiformis f. sp. tritici PST-78.</title>
        <authorList>
            <consortium name="The Broad Institute Genome Sequencing Platform"/>
            <person name="Cuomo C."/>
            <person name="Hulbert S."/>
            <person name="Chen X."/>
            <person name="Walker B."/>
            <person name="Young S.K."/>
            <person name="Zeng Q."/>
            <person name="Gargeya S."/>
            <person name="Fitzgerald M."/>
            <person name="Haas B."/>
            <person name="Abouelleil A."/>
            <person name="Alvarado L."/>
            <person name="Arachchi H.M."/>
            <person name="Berlin A.M."/>
            <person name="Chapman S.B."/>
            <person name="Goldberg J."/>
            <person name="Griggs A."/>
            <person name="Gujja S."/>
            <person name="Hansen M."/>
            <person name="Howarth C."/>
            <person name="Imamovic A."/>
            <person name="Larimer J."/>
            <person name="McCowan C."/>
            <person name="Montmayeur A."/>
            <person name="Murphy C."/>
            <person name="Neiman D."/>
            <person name="Pearson M."/>
            <person name="Priest M."/>
            <person name="Roberts A."/>
            <person name="Saif S."/>
            <person name="Shea T."/>
            <person name="Sisk P."/>
            <person name="Sykes S."/>
            <person name="Wortman J."/>
            <person name="Nusbaum C."/>
            <person name="Birren B."/>
        </authorList>
    </citation>
    <scope>NUCLEOTIDE SEQUENCE [LARGE SCALE GENOMIC DNA]</scope>
    <source>
        <strain evidence="3">race PST-78</strain>
    </source>
</reference>
<protein>
    <recommendedName>
        <fullName evidence="1">Putative mucin/carbohydrate-binding domain-containing protein</fullName>
    </recommendedName>
</protein>
<feature type="domain" description="Putative mucin/carbohydrate-binding" evidence="1">
    <location>
        <begin position="80"/>
        <end position="155"/>
    </location>
</feature>
<keyword evidence="3" id="KW-1185">Reference proteome</keyword>
<dbReference type="Pfam" id="PF03272">
    <property type="entry name" value="Mucin_bdg"/>
    <property type="match status" value="1"/>
</dbReference>
<sequence length="156" mass="17232">MGDPEQALLVRLESAVQRLRSYRQAYYAPFSVFKDDIYLAINTFGSPQREQLLETYKDCISASNTRPDSDVGNLFTLACKGISDWQFLTATVDLVKKTVTVNIEGGIAHHYFPEIYAAISYDDADGNTLYHHEVIGSEARQASSVVLPISGYGGEG</sequence>
<feature type="non-terminal residue" evidence="2">
    <location>
        <position position="156"/>
    </location>
</feature>
<dbReference type="InterPro" id="IPR004954">
    <property type="entry name" value="Mucin-bd"/>
</dbReference>
<proteinExistence type="predicted"/>
<comment type="caution">
    <text evidence="2">The sequence shown here is derived from an EMBL/GenBank/DDBJ whole genome shotgun (WGS) entry which is preliminary data.</text>
</comment>
<accession>A0A0L0UJK4</accession>
<dbReference type="AlphaFoldDB" id="A0A0L0UJK4"/>
<evidence type="ECO:0000313" key="2">
    <source>
        <dbReference type="EMBL" id="KNE87110.1"/>
    </source>
</evidence>